<comment type="caution">
    <text evidence="9">The sequence shown here is derived from an EMBL/GenBank/DDBJ whole genome shotgun (WGS) entry which is preliminary data.</text>
</comment>
<dbReference type="GO" id="GO:0005886">
    <property type="term" value="C:plasma membrane"/>
    <property type="evidence" value="ECO:0007669"/>
    <property type="project" value="UniProtKB-SubCell"/>
</dbReference>
<feature type="domain" description="ABC transmembrane type-1" evidence="8">
    <location>
        <begin position="120"/>
        <end position="320"/>
    </location>
</feature>
<dbReference type="AlphaFoldDB" id="A0A7K1FEE9"/>
<dbReference type="Pfam" id="PF19300">
    <property type="entry name" value="BPD_transp_1_N"/>
    <property type="match status" value="1"/>
</dbReference>
<dbReference type="SUPFAM" id="SSF161098">
    <property type="entry name" value="MetI-like"/>
    <property type="match status" value="1"/>
</dbReference>
<name>A0A7K1FEE9_9ACTN</name>
<dbReference type="InterPro" id="IPR000515">
    <property type="entry name" value="MetI-like"/>
</dbReference>
<evidence type="ECO:0000256" key="2">
    <source>
        <dbReference type="ARBA" id="ARBA00022448"/>
    </source>
</evidence>
<dbReference type="EMBL" id="WLYK01000001">
    <property type="protein sequence ID" value="MTD12450.1"/>
    <property type="molecule type" value="Genomic_DNA"/>
</dbReference>
<accession>A0A7K1FEE9</accession>
<feature type="transmembrane region" description="Helical" evidence="7">
    <location>
        <begin position="34"/>
        <end position="55"/>
    </location>
</feature>
<dbReference type="PANTHER" id="PTHR43163">
    <property type="entry name" value="DIPEPTIDE TRANSPORT SYSTEM PERMEASE PROTEIN DPPB-RELATED"/>
    <property type="match status" value="1"/>
</dbReference>
<dbReference type="InterPro" id="IPR045621">
    <property type="entry name" value="BPD_transp_1_N"/>
</dbReference>
<feature type="transmembrane region" description="Helical" evidence="7">
    <location>
        <begin position="297"/>
        <end position="323"/>
    </location>
</feature>
<keyword evidence="2 7" id="KW-0813">Transport</keyword>
<feature type="transmembrane region" description="Helical" evidence="7">
    <location>
        <begin position="197"/>
        <end position="216"/>
    </location>
</feature>
<dbReference type="PANTHER" id="PTHR43163:SF6">
    <property type="entry name" value="DIPEPTIDE TRANSPORT SYSTEM PERMEASE PROTEIN DPPB-RELATED"/>
    <property type="match status" value="1"/>
</dbReference>
<evidence type="ECO:0000256" key="3">
    <source>
        <dbReference type="ARBA" id="ARBA00022475"/>
    </source>
</evidence>
<evidence type="ECO:0000256" key="6">
    <source>
        <dbReference type="ARBA" id="ARBA00023136"/>
    </source>
</evidence>
<dbReference type="GO" id="GO:0055085">
    <property type="term" value="P:transmembrane transport"/>
    <property type="evidence" value="ECO:0007669"/>
    <property type="project" value="InterPro"/>
</dbReference>
<protein>
    <submittedName>
        <fullName evidence="9">ABC transporter permease subunit</fullName>
    </submittedName>
</protein>
<keyword evidence="6 7" id="KW-0472">Membrane</keyword>
<evidence type="ECO:0000256" key="4">
    <source>
        <dbReference type="ARBA" id="ARBA00022692"/>
    </source>
</evidence>
<keyword evidence="4 7" id="KW-0812">Transmembrane</keyword>
<keyword evidence="10" id="KW-1185">Reference proteome</keyword>
<dbReference type="InterPro" id="IPR035906">
    <property type="entry name" value="MetI-like_sf"/>
</dbReference>
<evidence type="ECO:0000256" key="7">
    <source>
        <dbReference type="RuleBase" id="RU363032"/>
    </source>
</evidence>
<feature type="transmembrane region" description="Helical" evidence="7">
    <location>
        <begin position="158"/>
        <end position="185"/>
    </location>
</feature>
<keyword evidence="5 7" id="KW-1133">Transmembrane helix</keyword>
<dbReference type="PROSITE" id="PS50928">
    <property type="entry name" value="ABC_TM1"/>
    <property type="match status" value="1"/>
</dbReference>
<evidence type="ECO:0000313" key="9">
    <source>
        <dbReference type="EMBL" id="MTD12450.1"/>
    </source>
</evidence>
<gene>
    <name evidence="9" type="ORF">GIS00_00645</name>
</gene>
<keyword evidence="3" id="KW-1003">Cell membrane</keyword>
<evidence type="ECO:0000256" key="5">
    <source>
        <dbReference type="ARBA" id="ARBA00022989"/>
    </source>
</evidence>
<evidence type="ECO:0000259" key="8">
    <source>
        <dbReference type="PROSITE" id="PS50928"/>
    </source>
</evidence>
<dbReference type="Gene3D" id="1.10.3720.10">
    <property type="entry name" value="MetI-like"/>
    <property type="match status" value="1"/>
</dbReference>
<feature type="transmembrane region" description="Helical" evidence="7">
    <location>
        <begin position="126"/>
        <end position="146"/>
    </location>
</feature>
<dbReference type="Proteomes" id="UP000460221">
    <property type="component" value="Unassembled WGS sequence"/>
</dbReference>
<proteinExistence type="inferred from homology"/>
<reference evidence="9 10" key="1">
    <citation type="submission" date="2019-11" db="EMBL/GenBank/DDBJ databases">
        <authorList>
            <person name="Jiang L.-Q."/>
        </authorList>
    </citation>
    <scope>NUCLEOTIDE SEQUENCE [LARGE SCALE GENOMIC DNA]</scope>
    <source>
        <strain evidence="9 10">YIM 132087</strain>
    </source>
</reference>
<evidence type="ECO:0000256" key="1">
    <source>
        <dbReference type="ARBA" id="ARBA00004651"/>
    </source>
</evidence>
<dbReference type="Pfam" id="PF00528">
    <property type="entry name" value="BPD_transp_1"/>
    <property type="match status" value="1"/>
</dbReference>
<sequence length="331" mass="35118">MTDQLERAAATAGTTPVAAGRRGIFPWGRILRRLGTGILVLWAAVTAAFFVLRAIPGSIADILAGDQNYPGLKEAINAEWGLADPVWLQYLQYLGRLVTGDLGTSYVQRRPVGDIIAGEVWSTVELALAALLLGVVLAVALSVFSLRRGRVARALISTVELVFTSVPVFWVGILLLTAFSFTLQWFPVSGANGWNSLVLPTITLALPTAGVLGQVLRESMERTLGEPFVLSVRARGVAPGVVLVRHALKHALLPAMTLAGSIVGGLLGGAVITETVFGRPGLGSITLRAVTNKDVPVVLAVVLFAALIYVVVSTLLDILYTVVDPRLRGTR</sequence>
<evidence type="ECO:0000313" key="10">
    <source>
        <dbReference type="Proteomes" id="UP000460221"/>
    </source>
</evidence>
<comment type="subcellular location">
    <subcellularLocation>
        <location evidence="1 7">Cell membrane</location>
        <topology evidence="1 7">Multi-pass membrane protein</topology>
    </subcellularLocation>
</comment>
<dbReference type="RefSeq" id="WP_154766515.1">
    <property type="nucleotide sequence ID" value="NZ_WLYK01000001.1"/>
</dbReference>
<feature type="transmembrane region" description="Helical" evidence="7">
    <location>
        <begin position="255"/>
        <end position="277"/>
    </location>
</feature>
<dbReference type="CDD" id="cd06261">
    <property type="entry name" value="TM_PBP2"/>
    <property type="match status" value="1"/>
</dbReference>
<organism evidence="9 10">
    <name type="scientific">Nakamurella alba</name>
    <dbReference type="NCBI Taxonomy" id="2665158"/>
    <lineage>
        <taxon>Bacteria</taxon>
        <taxon>Bacillati</taxon>
        <taxon>Actinomycetota</taxon>
        <taxon>Actinomycetes</taxon>
        <taxon>Nakamurellales</taxon>
        <taxon>Nakamurellaceae</taxon>
        <taxon>Nakamurella</taxon>
    </lineage>
</organism>
<comment type="similarity">
    <text evidence="7">Belongs to the binding-protein-dependent transport system permease family.</text>
</comment>